<evidence type="ECO:0008006" key="3">
    <source>
        <dbReference type="Google" id="ProtNLM"/>
    </source>
</evidence>
<feature type="region of interest" description="Disordered" evidence="1">
    <location>
        <begin position="296"/>
        <end position="337"/>
    </location>
</feature>
<protein>
    <recommendedName>
        <fullName evidence="3">Reverse transcriptase domain-containing protein</fullName>
    </recommendedName>
</protein>
<name>A0A699GYW4_TANCI</name>
<sequence>MVSEEAVAVLVCSATIITYEVKKLLVRVHQKKSAALEEKLKEFIVEQDEMKKCMGLMMKEIQRLSKLVPDKFDDLLNQMRNFMQNLYDGLPIPPPGVEKEPEATKDTELLSTEDIQPLSVQEPPQDSDIRQLIEECSTKVSEEQKQKMENTQVKNVTEQLAERRNHAEKSLQNFRVIHKNSISLKNTSQISSVHAVAPILSTKEPEHSPSMGYENPNTTPKIESHEIIKSGVEELVLILSENEVTLEDKRECDVPIFENSPVCDNHYDIFSDSKDDDDISVYDDFEDVEYVEASLSDPEIVSVEEENDVNQEEEEDNPSLPQPPPEPPDDELDLEPDSGEDISLVINKNDEDDDYFPLMFVIQFFLPYLIFPEISPLFIFAESEDIIFDPGISI</sequence>
<organism evidence="2">
    <name type="scientific">Tanacetum cinerariifolium</name>
    <name type="common">Dalmatian daisy</name>
    <name type="synonym">Chrysanthemum cinerariifolium</name>
    <dbReference type="NCBI Taxonomy" id="118510"/>
    <lineage>
        <taxon>Eukaryota</taxon>
        <taxon>Viridiplantae</taxon>
        <taxon>Streptophyta</taxon>
        <taxon>Embryophyta</taxon>
        <taxon>Tracheophyta</taxon>
        <taxon>Spermatophyta</taxon>
        <taxon>Magnoliopsida</taxon>
        <taxon>eudicotyledons</taxon>
        <taxon>Gunneridae</taxon>
        <taxon>Pentapetalae</taxon>
        <taxon>asterids</taxon>
        <taxon>campanulids</taxon>
        <taxon>Asterales</taxon>
        <taxon>Asteraceae</taxon>
        <taxon>Asteroideae</taxon>
        <taxon>Anthemideae</taxon>
        <taxon>Anthemidinae</taxon>
        <taxon>Tanacetum</taxon>
    </lineage>
</organism>
<feature type="compositionally biased region" description="Acidic residues" evidence="1">
    <location>
        <begin position="302"/>
        <end position="317"/>
    </location>
</feature>
<proteinExistence type="predicted"/>
<evidence type="ECO:0000313" key="2">
    <source>
        <dbReference type="EMBL" id="GEW43563.1"/>
    </source>
</evidence>
<dbReference type="AlphaFoldDB" id="A0A699GYW4"/>
<reference evidence="2" key="1">
    <citation type="journal article" date="2019" name="Sci. Rep.">
        <title>Draft genome of Tanacetum cinerariifolium, the natural source of mosquito coil.</title>
        <authorList>
            <person name="Yamashiro T."/>
            <person name="Shiraishi A."/>
            <person name="Satake H."/>
            <person name="Nakayama K."/>
        </authorList>
    </citation>
    <scope>NUCLEOTIDE SEQUENCE</scope>
</reference>
<comment type="caution">
    <text evidence="2">The sequence shown here is derived from an EMBL/GenBank/DDBJ whole genome shotgun (WGS) entry which is preliminary data.</text>
</comment>
<accession>A0A699GYW4</accession>
<dbReference type="EMBL" id="BKCJ010058262">
    <property type="protein sequence ID" value="GEW43563.1"/>
    <property type="molecule type" value="Genomic_DNA"/>
</dbReference>
<feature type="compositionally biased region" description="Acidic residues" evidence="1">
    <location>
        <begin position="327"/>
        <end position="337"/>
    </location>
</feature>
<gene>
    <name evidence="2" type="ORF">Tci_215539</name>
</gene>
<evidence type="ECO:0000256" key="1">
    <source>
        <dbReference type="SAM" id="MobiDB-lite"/>
    </source>
</evidence>